<sequence length="1039" mass="121599">MSSVHNSFILPPITINNINDDTNSIDSTNSEIQISENQIQEYQDILRLLADENETIRLTEDLVGRQVTNDVVTNFVSQAAIHLSNRQWIHYGNSTARLELHLRAMSSVLHIFSQLVACESGPAIESRIRESLYKSVSKFWATYRTTKVINANITFSLREIRTCLRKIKDDQSAMSNVLGTTSNILDVILSVINKEYWAAFGAFIKVLDFEYAAGEWYYDWQTIRVDFFKLRQDYLKCNLEPEKSERITHFYKHLYGLSTEEFKKVKRKNTKFRNFEYKILKSGGSLTGCSLPDHIDTLLIGYLDLIQRMLTEFFLHMKSNIQEIIGFCNEIYESHIKKQLTFKAVEVLYVTRKISKEEVVKNMIKVDFKYFKSRRSTLDSLNSNSTIPPRPLSSPGSIPFFSLPLRNSRNIPFSFTKPSLNPTTLPSYSGFNRESIQQFTPPDTPVSDTSFSSHERKRKSRFSSVRNSIRINSKLREIPSRVSINVQQIRQQKESSLRNRIVDNVTQLMKERTTIVKMVQEVREINKEIKENHERNNSSQDVSSKNERSSCSSSSRDSLISVKTRNEIPKYITIHNTYYINNDNRKDQTHIEDNKNNTNVDTPRLQHANISHEEKKEGEKDENSIDKVDNDLPKDQTHIEGYKNITNVDTPRLQYDNISNISHEEKKEGEKDENSSDEVDNDLPKVEEEIKYQNYLDNEFTFTFFKHITNEENEPVEIINLIINYQRCDEENHQITINEGVECCYMQHMDEVELEEILSHQKYLEDEHILDNEKLSNDAVVNECVQDLIISTETLKDNEKSLIEEEFEELYLDNFEFPITIITSEEHEIDDYDQPPPYEELSSSKSTLVNFDEFKKFLLNNQQVDSSNPLWNVDNVKEFEDIYSKTFNESNIQIQYIDFINHVQYDQIKRHNISYDPPPPYEELSSSKSTFDEFKTFLLNHHKVDPSNPLWNVDNLKDFEEMYSNTFNNSKTKDQYIQFINNIQQEIVININIIKREKESSILDEIFKYFGVEKLMTNFSEGHKAAKRKDNLMNLSEKN</sequence>
<feature type="coiled-coil region" evidence="1">
    <location>
        <begin position="25"/>
        <end position="52"/>
    </location>
</feature>
<comment type="caution">
    <text evidence="3">The sequence shown here is derived from an EMBL/GenBank/DDBJ whole genome shotgun (WGS) entry which is preliminary data.</text>
</comment>
<feature type="compositionally biased region" description="Basic and acidic residues" evidence="2">
    <location>
        <begin position="527"/>
        <end position="536"/>
    </location>
</feature>
<feature type="compositionally biased region" description="Low complexity" evidence="2">
    <location>
        <begin position="549"/>
        <end position="559"/>
    </location>
</feature>
<feature type="region of interest" description="Disordered" evidence="2">
    <location>
        <begin position="585"/>
        <end position="635"/>
    </location>
</feature>
<accession>A0A9N8WCA9</accession>
<evidence type="ECO:0000313" key="4">
    <source>
        <dbReference type="Proteomes" id="UP000789570"/>
    </source>
</evidence>
<organism evidence="3 4">
    <name type="scientific">Funneliformis caledonium</name>
    <dbReference type="NCBI Taxonomy" id="1117310"/>
    <lineage>
        <taxon>Eukaryota</taxon>
        <taxon>Fungi</taxon>
        <taxon>Fungi incertae sedis</taxon>
        <taxon>Mucoromycota</taxon>
        <taxon>Glomeromycotina</taxon>
        <taxon>Glomeromycetes</taxon>
        <taxon>Glomerales</taxon>
        <taxon>Glomeraceae</taxon>
        <taxon>Funneliformis</taxon>
    </lineage>
</organism>
<reference evidence="3" key="1">
    <citation type="submission" date="2021-06" db="EMBL/GenBank/DDBJ databases">
        <authorList>
            <person name="Kallberg Y."/>
            <person name="Tangrot J."/>
            <person name="Rosling A."/>
        </authorList>
    </citation>
    <scope>NUCLEOTIDE SEQUENCE</scope>
    <source>
        <strain evidence="3">UK204</strain>
    </source>
</reference>
<dbReference type="Proteomes" id="UP000789570">
    <property type="component" value="Unassembled WGS sequence"/>
</dbReference>
<keyword evidence="4" id="KW-1185">Reference proteome</keyword>
<feature type="compositionally biased region" description="Basic and acidic residues" evidence="2">
    <location>
        <begin position="610"/>
        <end position="635"/>
    </location>
</feature>
<dbReference type="OrthoDB" id="2431346at2759"/>
<feature type="region of interest" description="Disordered" evidence="2">
    <location>
        <begin position="527"/>
        <end position="559"/>
    </location>
</feature>
<feature type="compositionally biased region" description="Polar residues" evidence="2">
    <location>
        <begin position="434"/>
        <end position="452"/>
    </location>
</feature>
<evidence type="ECO:0000313" key="3">
    <source>
        <dbReference type="EMBL" id="CAG8482394.1"/>
    </source>
</evidence>
<name>A0A9N8WCA9_9GLOM</name>
<feature type="compositionally biased region" description="Basic and acidic residues" evidence="2">
    <location>
        <begin position="585"/>
        <end position="595"/>
    </location>
</feature>
<proteinExistence type="predicted"/>
<evidence type="ECO:0000256" key="2">
    <source>
        <dbReference type="SAM" id="MobiDB-lite"/>
    </source>
</evidence>
<evidence type="ECO:0000256" key="1">
    <source>
        <dbReference type="SAM" id="Coils"/>
    </source>
</evidence>
<dbReference type="AlphaFoldDB" id="A0A9N8WCA9"/>
<gene>
    <name evidence="3" type="ORF">FCALED_LOCUS2781</name>
</gene>
<protein>
    <submittedName>
        <fullName evidence="3">11472_t:CDS:1</fullName>
    </submittedName>
</protein>
<feature type="region of interest" description="Disordered" evidence="2">
    <location>
        <begin position="434"/>
        <end position="465"/>
    </location>
</feature>
<keyword evidence="1" id="KW-0175">Coiled coil</keyword>
<dbReference type="EMBL" id="CAJVPQ010000447">
    <property type="protein sequence ID" value="CAG8482394.1"/>
    <property type="molecule type" value="Genomic_DNA"/>
</dbReference>